<evidence type="ECO:0000313" key="9">
    <source>
        <dbReference type="Proteomes" id="UP000620124"/>
    </source>
</evidence>
<comment type="cofactor">
    <cofactor evidence="1 6">
        <name>heme</name>
        <dbReference type="ChEBI" id="CHEBI:30413"/>
    </cofactor>
</comment>
<dbReference type="PANTHER" id="PTHR46206">
    <property type="entry name" value="CYTOCHROME P450"/>
    <property type="match status" value="1"/>
</dbReference>
<dbReference type="Proteomes" id="UP000620124">
    <property type="component" value="Unassembled WGS sequence"/>
</dbReference>
<evidence type="ECO:0000313" key="8">
    <source>
        <dbReference type="EMBL" id="KAF7368808.1"/>
    </source>
</evidence>
<comment type="caution">
    <text evidence="8">The sequence shown here is derived from an EMBL/GenBank/DDBJ whole genome shotgun (WGS) entry which is preliminary data.</text>
</comment>
<dbReference type="GO" id="GO:0016705">
    <property type="term" value="F:oxidoreductase activity, acting on paired donors, with incorporation or reduction of molecular oxygen"/>
    <property type="evidence" value="ECO:0007669"/>
    <property type="project" value="InterPro"/>
</dbReference>
<dbReference type="InterPro" id="IPR002403">
    <property type="entry name" value="Cyt_P450_E_grp-IV"/>
</dbReference>
<comment type="similarity">
    <text evidence="2 7">Belongs to the cytochrome P450 family.</text>
</comment>
<evidence type="ECO:0000256" key="1">
    <source>
        <dbReference type="ARBA" id="ARBA00001971"/>
    </source>
</evidence>
<sequence>METAPMVTALALFVGVVVLIHFKRSSVCVFRSSFIWILSQLWGHRVQFLLTAVRSTTFATRQELYRLDITRHIPLHFQLLSCVLKRFSQHKSIFRVPYLDKWVVVLCSPELINDLRKAREEDLSAAHGFGATLAVNYTLGAGFVTNPYHVRVIQSSLTRSISARFTDIHDEISTAFQDEIKPSNDWVAVPALRTVLRIVSRTSSRLFVGIELCRNTDYRNLSIEFAEDVIKRARIINLFPDVLKPLVGPMLSPKPRAMARARRHLVPVIEERLRMDNEYGADWDGRPNDMISWLLEHATDDERTVDKLIERILMINFVAIHTTANSFTQALYHLAAAPDYVTPLREELETAVREDGWSKAAMGKCIKLDSFLRESQRFNGVSAINMNRMVTNPAGFTFSDGTHLPHGSFMAAATYATHHDDAHYAHAEVFDGFRFARMRAGDGGEGGAESVKFGMVTPDPTFLSFGLGRHACPGRFFAVTELKVMLAHTFMNYDIKLEQNSGIRPPSEWFGTTCGANRSAKVLFRSRA</sequence>
<dbReference type="EMBL" id="JACAZI010000002">
    <property type="protein sequence ID" value="KAF7368808.1"/>
    <property type="molecule type" value="Genomic_DNA"/>
</dbReference>
<gene>
    <name evidence="8" type="ORF">MVEN_00205900</name>
</gene>
<keyword evidence="5 6" id="KW-0408">Iron</keyword>
<keyword evidence="6 7" id="KW-0349">Heme</keyword>
<evidence type="ECO:0000256" key="6">
    <source>
        <dbReference type="PIRSR" id="PIRSR602403-1"/>
    </source>
</evidence>
<evidence type="ECO:0000256" key="4">
    <source>
        <dbReference type="ARBA" id="ARBA00023002"/>
    </source>
</evidence>
<evidence type="ECO:0000256" key="5">
    <source>
        <dbReference type="ARBA" id="ARBA00023004"/>
    </source>
</evidence>
<keyword evidence="9" id="KW-1185">Reference proteome</keyword>
<dbReference type="Pfam" id="PF00067">
    <property type="entry name" value="p450"/>
    <property type="match status" value="1"/>
</dbReference>
<dbReference type="CDD" id="cd11041">
    <property type="entry name" value="CYP503A1-like"/>
    <property type="match status" value="1"/>
</dbReference>
<accession>A0A8H6YXB2</accession>
<dbReference type="PROSITE" id="PS00086">
    <property type="entry name" value="CYTOCHROME_P450"/>
    <property type="match status" value="1"/>
</dbReference>
<proteinExistence type="inferred from homology"/>
<dbReference type="InterPro" id="IPR036396">
    <property type="entry name" value="Cyt_P450_sf"/>
</dbReference>
<evidence type="ECO:0000256" key="2">
    <source>
        <dbReference type="ARBA" id="ARBA00010617"/>
    </source>
</evidence>
<evidence type="ECO:0000256" key="3">
    <source>
        <dbReference type="ARBA" id="ARBA00022723"/>
    </source>
</evidence>
<keyword evidence="4 7" id="KW-0560">Oxidoreductase</keyword>
<protein>
    <submittedName>
        <fullName evidence="8">Cytochrome P450</fullName>
    </submittedName>
</protein>
<keyword evidence="7" id="KW-0503">Monooxygenase</keyword>
<dbReference type="SUPFAM" id="SSF48264">
    <property type="entry name" value="Cytochrome P450"/>
    <property type="match status" value="1"/>
</dbReference>
<dbReference type="PRINTS" id="PR00465">
    <property type="entry name" value="EP450IV"/>
</dbReference>
<dbReference type="OrthoDB" id="1844152at2759"/>
<keyword evidence="3 6" id="KW-0479">Metal-binding</keyword>
<dbReference type="InterPro" id="IPR001128">
    <property type="entry name" value="Cyt_P450"/>
</dbReference>
<dbReference type="Gene3D" id="1.10.630.10">
    <property type="entry name" value="Cytochrome P450"/>
    <property type="match status" value="1"/>
</dbReference>
<reference evidence="8" key="1">
    <citation type="submission" date="2020-05" db="EMBL/GenBank/DDBJ databases">
        <title>Mycena genomes resolve the evolution of fungal bioluminescence.</title>
        <authorList>
            <person name="Tsai I.J."/>
        </authorList>
    </citation>
    <scope>NUCLEOTIDE SEQUENCE</scope>
    <source>
        <strain evidence="8">CCC161011</strain>
    </source>
</reference>
<dbReference type="InterPro" id="IPR017972">
    <property type="entry name" value="Cyt_P450_CS"/>
</dbReference>
<dbReference type="AlphaFoldDB" id="A0A8H6YXB2"/>
<organism evidence="8 9">
    <name type="scientific">Mycena venus</name>
    <dbReference type="NCBI Taxonomy" id="2733690"/>
    <lineage>
        <taxon>Eukaryota</taxon>
        <taxon>Fungi</taxon>
        <taxon>Dikarya</taxon>
        <taxon>Basidiomycota</taxon>
        <taxon>Agaricomycotina</taxon>
        <taxon>Agaricomycetes</taxon>
        <taxon>Agaricomycetidae</taxon>
        <taxon>Agaricales</taxon>
        <taxon>Marasmiineae</taxon>
        <taxon>Mycenaceae</taxon>
        <taxon>Mycena</taxon>
    </lineage>
</organism>
<name>A0A8H6YXB2_9AGAR</name>
<dbReference type="GO" id="GO:0004497">
    <property type="term" value="F:monooxygenase activity"/>
    <property type="evidence" value="ECO:0007669"/>
    <property type="project" value="UniProtKB-KW"/>
</dbReference>
<evidence type="ECO:0000256" key="7">
    <source>
        <dbReference type="RuleBase" id="RU000461"/>
    </source>
</evidence>
<feature type="binding site" description="axial binding residue" evidence="6">
    <location>
        <position position="472"/>
    </location>
    <ligand>
        <name>heme</name>
        <dbReference type="ChEBI" id="CHEBI:30413"/>
    </ligand>
    <ligandPart>
        <name>Fe</name>
        <dbReference type="ChEBI" id="CHEBI:18248"/>
    </ligandPart>
</feature>
<dbReference type="GO" id="GO:0020037">
    <property type="term" value="F:heme binding"/>
    <property type="evidence" value="ECO:0007669"/>
    <property type="project" value="InterPro"/>
</dbReference>
<dbReference type="GO" id="GO:0005506">
    <property type="term" value="F:iron ion binding"/>
    <property type="evidence" value="ECO:0007669"/>
    <property type="project" value="InterPro"/>
</dbReference>